<comment type="caution">
    <text evidence="4">The sequence shown here is derived from an EMBL/GenBank/DDBJ whole genome shotgun (WGS) entry which is preliminary data.</text>
</comment>
<dbReference type="SUPFAM" id="SSF53927">
    <property type="entry name" value="Cytidine deaminase-like"/>
    <property type="match status" value="1"/>
</dbReference>
<dbReference type="PROSITE" id="PS51747">
    <property type="entry name" value="CYT_DCMP_DEAMINASES_2"/>
    <property type="match status" value="1"/>
</dbReference>
<dbReference type="Pfam" id="PF00383">
    <property type="entry name" value="dCMP_cyt_deam_1"/>
    <property type="match status" value="1"/>
</dbReference>
<dbReference type="InterPro" id="IPR016192">
    <property type="entry name" value="APOBEC/CMP_deaminase_Zn-bd"/>
</dbReference>
<organism evidence="4 5">
    <name type="scientific">Orbilia oligospora</name>
    <name type="common">Nematode-trapping fungus</name>
    <name type="synonym">Arthrobotrys oligospora</name>
    <dbReference type="NCBI Taxonomy" id="2813651"/>
    <lineage>
        <taxon>Eukaryota</taxon>
        <taxon>Fungi</taxon>
        <taxon>Dikarya</taxon>
        <taxon>Ascomycota</taxon>
        <taxon>Pezizomycotina</taxon>
        <taxon>Orbiliomycetes</taxon>
        <taxon>Orbiliales</taxon>
        <taxon>Orbiliaceae</taxon>
        <taxon>Orbilia</taxon>
    </lineage>
</organism>
<keyword evidence="1" id="KW-0479">Metal-binding</keyword>
<dbReference type="GO" id="GO:0002100">
    <property type="term" value="P:tRNA wobble adenosine to inosine editing"/>
    <property type="evidence" value="ECO:0007669"/>
    <property type="project" value="TreeGrafter"/>
</dbReference>
<protein>
    <recommendedName>
        <fullName evidence="3">CMP/dCMP-type deaminase domain-containing protein</fullName>
    </recommendedName>
</protein>
<dbReference type="InterPro" id="IPR016193">
    <property type="entry name" value="Cytidine_deaminase-like"/>
</dbReference>
<gene>
    <name evidence="4" type="ORF">TWF679_009127</name>
</gene>
<evidence type="ECO:0000259" key="3">
    <source>
        <dbReference type="PROSITE" id="PS51747"/>
    </source>
</evidence>
<sequence>MRLRPEFCIFEVSTRNFTAYFDHKTSLIGVRKQSTLPSTMQKILGYLTGLLSLQSTTGTSRTSTPSITDLDWKFMRASISALPSPCYRQAFGSVIVNATSKELLCTGFNKEDSSADPTEHGEVDAIRNCVKKFKDEGYSVDEIDAIWKSAWIYTTAEPCAMCGATILHAGFQRVIYATSSPGLYSMGWTKYLQQTRQTVYLTGSSIETLNVRWVVIGNMANAWRITHRYASDSTSSEKEMLLCK</sequence>
<dbReference type="EMBL" id="WIWT01000061">
    <property type="protein sequence ID" value="KAF3205947.1"/>
    <property type="molecule type" value="Genomic_DNA"/>
</dbReference>
<dbReference type="InterPro" id="IPR002125">
    <property type="entry name" value="CMP_dCMP_dom"/>
</dbReference>
<dbReference type="PROSITE" id="PS00903">
    <property type="entry name" value="CYT_DCMP_DEAMINASES_1"/>
    <property type="match status" value="1"/>
</dbReference>
<dbReference type="OrthoDB" id="408702at2759"/>
<dbReference type="Gene3D" id="3.40.140.10">
    <property type="entry name" value="Cytidine Deaminase, domain 2"/>
    <property type="match status" value="1"/>
</dbReference>
<accession>A0A8H8V3P1</accession>
<dbReference type="GO" id="GO:0008270">
    <property type="term" value="F:zinc ion binding"/>
    <property type="evidence" value="ECO:0007669"/>
    <property type="project" value="InterPro"/>
</dbReference>
<feature type="domain" description="CMP/dCMP-type deaminase" evidence="3">
    <location>
        <begin position="68"/>
        <end position="199"/>
    </location>
</feature>
<keyword evidence="2" id="KW-0862">Zinc</keyword>
<dbReference type="PANTHER" id="PTHR11079:SF203">
    <property type="entry name" value="CMP_DCMP-TYPE DEAMINASE DOMAIN-CONTAINING PROTEIN"/>
    <property type="match status" value="1"/>
</dbReference>
<reference evidence="4" key="1">
    <citation type="submission" date="2019-06" db="EMBL/GenBank/DDBJ databases">
        <authorList>
            <person name="Palmer J.M."/>
        </authorList>
    </citation>
    <scope>NUCLEOTIDE SEQUENCE</scope>
    <source>
        <strain evidence="4">TWF679</strain>
    </source>
</reference>
<dbReference type="PANTHER" id="PTHR11079">
    <property type="entry name" value="CYTOSINE DEAMINASE FAMILY MEMBER"/>
    <property type="match status" value="1"/>
</dbReference>
<name>A0A8H8V3P1_ORBOL</name>
<dbReference type="GO" id="GO:0052717">
    <property type="term" value="F:tRNA-specific adenosine-34 deaminase activity"/>
    <property type="evidence" value="ECO:0007669"/>
    <property type="project" value="TreeGrafter"/>
</dbReference>
<dbReference type="CDD" id="cd01285">
    <property type="entry name" value="nucleoside_deaminase"/>
    <property type="match status" value="1"/>
</dbReference>
<evidence type="ECO:0000256" key="1">
    <source>
        <dbReference type="ARBA" id="ARBA00022723"/>
    </source>
</evidence>
<dbReference type="AlphaFoldDB" id="A0A8H8V3P1"/>
<evidence type="ECO:0000313" key="4">
    <source>
        <dbReference type="EMBL" id="KAF3205947.1"/>
    </source>
</evidence>
<evidence type="ECO:0000313" key="5">
    <source>
        <dbReference type="Proteomes" id="UP000614610"/>
    </source>
</evidence>
<proteinExistence type="predicted"/>
<dbReference type="Proteomes" id="UP000614610">
    <property type="component" value="Unassembled WGS sequence"/>
</dbReference>
<evidence type="ECO:0000256" key="2">
    <source>
        <dbReference type="ARBA" id="ARBA00022833"/>
    </source>
</evidence>